<dbReference type="InterPro" id="IPR023834">
    <property type="entry name" value="T7SS_pept_S8A_mycosin"/>
</dbReference>
<evidence type="ECO:0000256" key="4">
    <source>
        <dbReference type="ARBA" id="ARBA00022670"/>
    </source>
</evidence>
<dbReference type="OrthoDB" id="9798386at2"/>
<dbReference type="Gene3D" id="3.40.50.200">
    <property type="entry name" value="Peptidase S8/S53 domain"/>
    <property type="match status" value="1"/>
</dbReference>
<keyword evidence="8 11" id="KW-1133">Transmembrane helix</keyword>
<dbReference type="Proteomes" id="UP000053405">
    <property type="component" value="Unassembled WGS sequence"/>
</dbReference>
<evidence type="ECO:0000256" key="2">
    <source>
        <dbReference type="ARBA" id="ARBA00011073"/>
    </source>
</evidence>
<evidence type="ECO:0000256" key="12">
    <source>
        <dbReference type="SAM" id="SignalP"/>
    </source>
</evidence>
<reference evidence="14 15" key="1">
    <citation type="submission" date="2012-12" db="EMBL/GenBank/DDBJ databases">
        <title>Whole genome shotgun sequence of Gordonia hirsuta NBRC 16056.</title>
        <authorList>
            <person name="Isaki-Nakamura S."/>
            <person name="Hosoyama A."/>
            <person name="Tsuchikane K."/>
            <person name="Katsumata H."/>
            <person name="Baba S."/>
            <person name="Yamazaki S."/>
            <person name="Fujita N."/>
        </authorList>
    </citation>
    <scope>NUCLEOTIDE SEQUENCE [LARGE SCALE GENOMIC DNA]</scope>
    <source>
        <strain evidence="14 15">NBRC 16056</strain>
    </source>
</reference>
<evidence type="ECO:0000256" key="7">
    <source>
        <dbReference type="ARBA" id="ARBA00022825"/>
    </source>
</evidence>
<evidence type="ECO:0000256" key="6">
    <source>
        <dbReference type="ARBA" id="ARBA00022801"/>
    </source>
</evidence>
<dbReference type="InterPro" id="IPR015500">
    <property type="entry name" value="Peptidase_S8_subtilisin-rel"/>
</dbReference>
<dbReference type="AlphaFoldDB" id="L7LCN1"/>
<proteinExistence type="inferred from homology"/>
<dbReference type="InterPro" id="IPR000209">
    <property type="entry name" value="Peptidase_S8/S53_dom"/>
</dbReference>
<keyword evidence="15" id="KW-1185">Reference proteome</keyword>
<evidence type="ECO:0000256" key="8">
    <source>
        <dbReference type="ARBA" id="ARBA00022989"/>
    </source>
</evidence>
<dbReference type="eggNOG" id="COG1404">
    <property type="taxonomic scope" value="Bacteria"/>
</dbReference>
<evidence type="ECO:0000313" key="14">
    <source>
        <dbReference type="EMBL" id="GAC58890.1"/>
    </source>
</evidence>
<evidence type="ECO:0000256" key="10">
    <source>
        <dbReference type="PROSITE-ProRule" id="PRU01240"/>
    </source>
</evidence>
<evidence type="ECO:0000256" key="5">
    <source>
        <dbReference type="ARBA" id="ARBA00022692"/>
    </source>
</evidence>
<keyword evidence="3" id="KW-1003">Cell membrane</keyword>
<dbReference type="PANTHER" id="PTHR43806">
    <property type="entry name" value="PEPTIDASE S8"/>
    <property type="match status" value="1"/>
</dbReference>
<dbReference type="GO" id="GO:0004252">
    <property type="term" value="F:serine-type endopeptidase activity"/>
    <property type="evidence" value="ECO:0007669"/>
    <property type="project" value="UniProtKB-UniRule"/>
</dbReference>
<dbReference type="EMBL" id="BANT01000057">
    <property type="protein sequence ID" value="GAC58890.1"/>
    <property type="molecule type" value="Genomic_DNA"/>
</dbReference>
<dbReference type="GO" id="GO:0005886">
    <property type="term" value="C:plasma membrane"/>
    <property type="evidence" value="ECO:0007669"/>
    <property type="project" value="UniProtKB-SubCell"/>
</dbReference>
<dbReference type="SUPFAM" id="SSF52743">
    <property type="entry name" value="Subtilisin-like"/>
    <property type="match status" value="1"/>
</dbReference>
<evidence type="ECO:0000259" key="13">
    <source>
        <dbReference type="Pfam" id="PF00082"/>
    </source>
</evidence>
<dbReference type="PANTHER" id="PTHR43806:SF11">
    <property type="entry name" value="CEREVISIN-RELATED"/>
    <property type="match status" value="1"/>
</dbReference>
<keyword evidence="6 10" id="KW-0378">Hydrolase</keyword>
<gene>
    <name evidence="14" type="ORF">GOHSU_57_00080</name>
</gene>
<sequence>MRLVAMAIVIAITVLHAASGAASAAPPSITALVPVSAQPMGPAQPTEQRTHCARTAPLAGDRGGEPAGHRQLDIGQAWRFSRGAGVTVAVIDTGITPHPRLPALTGGGDYVTSGDGLNDCDLHGTVVAGIIAARPSAADGFAGVAPEARLLSIRQSSGAFEARSRTPEARRERTVGAGYGPLSTLARAIVRAAELGAKVINISEVACAPADEPFDDDAVASALAIARRHDAVVVAAAGNLSDTGGCREQNPLAAASPDDAWLQIRSLASPARFGRDILTVGAVDARTGQPAEFSLRGPWLTVAAPGTEISSVVGGNVIDGLVGERGRRLLAGTSYAAAYVSGVVALVRSRYPQLSAAEVIDRVVRTAHGGPDPDAAVGYGIIDPVAALTADLPDVTALPDPGDGITVAAPRPRPPDHGPAIAVAATLAVVAAGVAAVFAVTRRRR</sequence>
<dbReference type="PROSITE" id="PS00137">
    <property type="entry name" value="SUBTILASE_HIS"/>
    <property type="match status" value="1"/>
</dbReference>
<feature type="active site" description="Charge relay system" evidence="10">
    <location>
        <position position="123"/>
    </location>
</feature>
<dbReference type="Pfam" id="PF00082">
    <property type="entry name" value="Peptidase_S8"/>
    <property type="match status" value="1"/>
</dbReference>
<protein>
    <submittedName>
        <fullName evidence="14">Peptidase S8 family protein</fullName>
    </submittedName>
</protein>
<accession>L7LCN1</accession>
<feature type="transmembrane region" description="Helical" evidence="11">
    <location>
        <begin position="420"/>
        <end position="440"/>
    </location>
</feature>
<dbReference type="PRINTS" id="PR00723">
    <property type="entry name" value="SUBTILISIN"/>
</dbReference>
<dbReference type="InterPro" id="IPR023827">
    <property type="entry name" value="Peptidase_S8_Asp-AS"/>
</dbReference>
<feature type="domain" description="Peptidase S8/S53" evidence="13">
    <location>
        <begin position="83"/>
        <end position="380"/>
    </location>
</feature>
<dbReference type="InterPro" id="IPR050131">
    <property type="entry name" value="Peptidase_S8_subtilisin-like"/>
</dbReference>
<feature type="active site" description="Charge relay system" evidence="10">
    <location>
        <position position="92"/>
    </location>
</feature>
<dbReference type="GO" id="GO:0006508">
    <property type="term" value="P:proteolysis"/>
    <property type="evidence" value="ECO:0007669"/>
    <property type="project" value="UniProtKB-KW"/>
</dbReference>
<name>L7LCN1_9ACTN</name>
<dbReference type="PROSITE" id="PS51892">
    <property type="entry name" value="SUBTILASE"/>
    <property type="match status" value="1"/>
</dbReference>
<evidence type="ECO:0000256" key="11">
    <source>
        <dbReference type="SAM" id="Phobius"/>
    </source>
</evidence>
<keyword evidence="5 11" id="KW-0812">Transmembrane</keyword>
<feature type="chain" id="PRO_5003980411" evidence="12">
    <location>
        <begin position="25"/>
        <end position="445"/>
    </location>
</feature>
<keyword evidence="12" id="KW-0732">Signal</keyword>
<dbReference type="NCBIfam" id="TIGR03921">
    <property type="entry name" value="T7SS_mycosin"/>
    <property type="match status" value="1"/>
</dbReference>
<feature type="active site" description="Charge relay system" evidence="10">
    <location>
        <position position="334"/>
    </location>
</feature>
<dbReference type="PROSITE" id="PS00136">
    <property type="entry name" value="SUBTILASE_ASP"/>
    <property type="match status" value="1"/>
</dbReference>
<comment type="caution">
    <text evidence="14">The sequence shown here is derived from an EMBL/GenBank/DDBJ whole genome shotgun (WGS) entry which is preliminary data.</text>
</comment>
<dbReference type="InterPro" id="IPR036852">
    <property type="entry name" value="Peptidase_S8/S53_dom_sf"/>
</dbReference>
<comment type="subcellular location">
    <subcellularLocation>
        <location evidence="1">Cell membrane</location>
        <topology evidence="1">Single-pass membrane protein</topology>
    </subcellularLocation>
</comment>
<keyword evidence="4 10" id="KW-0645">Protease</keyword>
<dbReference type="STRING" id="1121927.GOHSU_57_00080"/>
<evidence type="ECO:0000256" key="1">
    <source>
        <dbReference type="ARBA" id="ARBA00004162"/>
    </source>
</evidence>
<organism evidence="14 15">
    <name type="scientific">Gordonia hirsuta DSM 44140 = NBRC 16056</name>
    <dbReference type="NCBI Taxonomy" id="1121927"/>
    <lineage>
        <taxon>Bacteria</taxon>
        <taxon>Bacillati</taxon>
        <taxon>Actinomycetota</taxon>
        <taxon>Actinomycetes</taxon>
        <taxon>Mycobacteriales</taxon>
        <taxon>Gordoniaceae</taxon>
        <taxon>Gordonia</taxon>
    </lineage>
</organism>
<evidence type="ECO:0000256" key="3">
    <source>
        <dbReference type="ARBA" id="ARBA00022475"/>
    </source>
</evidence>
<comment type="similarity">
    <text evidence="2 10">Belongs to the peptidase S8 family.</text>
</comment>
<feature type="signal peptide" evidence="12">
    <location>
        <begin position="1"/>
        <end position="24"/>
    </location>
</feature>
<keyword evidence="7 10" id="KW-0720">Serine protease</keyword>
<keyword evidence="9 11" id="KW-0472">Membrane</keyword>
<evidence type="ECO:0000256" key="9">
    <source>
        <dbReference type="ARBA" id="ARBA00023136"/>
    </source>
</evidence>
<dbReference type="RefSeq" id="WP_005943791.1">
    <property type="nucleotide sequence ID" value="NZ_ATVK01000029.1"/>
</dbReference>
<evidence type="ECO:0000313" key="15">
    <source>
        <dbReference type="Proteomes" id="UP000053405"/>
    </source>
</evidence>
<dbReference type="InterPro" id="IPR022398">
    <property type="entry name" value="Peptidase_S8_His-AS"/>
</dbReference>